<feature type="region of interest" description="Disordered" evidence="1">
    <location>
        <begin position="714"/>
        <end position="746"/>
    </location>
</feature>
<dbReference type="GeneID" id="73347457"/>
<gene>
    <name evidence="2" type="ORF">CLUP02_13508</name>
</gene>
<dbReference type="RefSeq" id="XP_049149593.1">
    <property type="nucleotide sequence ID" value="XM_049292447.1"/>
</dbReference>
<protein>
    <submittedName>
        <fullName evidence="2">Uncharacterized protein</fullName>
    </submittedName>
</protein>
<reference evidence="2" key="1">
    <citation type="journal article" date="2021" name="Mol. Plant Microbe Interact.">
        <title>Complete Genome Sequence of the Plant-Pathogenic Fungus Colletotrichum lupini.</title>
        <authorList>
            <person name="Baroncelli R."/>
            <person name="Pensec F."/>
            <person name="Da Lio D."/>
            <person name="Boufleur T."/>
            <person name="Vicente I."/>
            <person name="Sarrocco S."/>
            <person name="Picot A."/>
            <person name="Baraldi E."/>
            <person name="Sukno S."/>
            <person name="Thon M."/>
            <person name="Le Floch G."/>
        </authorList>
    </citation>
    <scope>NUCLEOTIDE SEQUENCE</scope>
    <source>
        <strain evidence="2">IMI 504893</strain>
    </source>
</reference>
<dbReference type="EMBL" id="CP019479">
    <property type="protein sequence ID" value="UQC87987.1"/>
    <property type="molecule type" value="Genomic_DNA"/>
</dbReference>
<dbReference type="AlphaFoldDB" id="A0A9Q8T2K4"/>
<name>A0A9Q8T2K4_9PEZI</name>
<evidence type="ECO:0000313" key="2">
    <source>
        <dbReference type="EMBL" id="UQC87987.1"/>
    </source>
</evidence>
<organism evidence="2 3">
    <name type="scientific">Colletotrichum lupini</name>
    <dbReference type="NCBI Taxonomy" id="145971"/>
    <lineage>
        <taxon>Eukaryota</taxon>
        <taxon>Fungi</taxon>
        <taxon>Dikarya</taxon>
        <taxon>Ascomycota</taxon>
        <taxon>Pezizomycotina</taxon>
        <taxon>Sordariomycetes</taxon>
        <taxon>Hypocreomycetidae</taxon>
        <taxon>Glomerellales</taxon>
        <taxon>Glomerellaceae</taxon>
        <taxon>Colletotrichum</taxon>
        <taxon>Colletotrichum acutatum species complex</taxon>
    </lineage>
</organism>
<dbReference type="KEGG" id="clup:CLUP02_13508"/>
<proteinExistence type="predicted"/>
<keyword evidence="3" id="KW-1185">Reference proteome</keyword>
<dbReference type="Proteomes" id="UP000830671">
    <property type="component" value="Chromosome 7"/>
</dbReference>
<sequence length="1001" mass="109962">MGFLPPLNLAQVDLMHTSFVHGLSSKPSVTSLLSGPITDCLARGPSGGSHGLHIVFHHAQLIFAADLPKYLPYPFLSNNTICFGPTSQPALASPHPDRNNQQTPREGMDVFNLPAYSISPTVACCCNFQILPRLGLLSRTQWNRRPHAPFGNMALEMNCPPEPPIFLASGDPGLHYSVLRRYSSAAAAFAQAAASVRKNTLLLPSLDNPQSIPSSSIRYRAVERQLQDSTGVCQQTSSRGWTWCAASGPIGNLLRAHHRSPSQGSSPLARHYDVLGRWFNGSPHPPVRCWSAATPWLASDSTTFVNHIPSPSASNSMHYRANGCHPGFCAAMPNATSPVATLSLLFVCVGFQKHEWARIWVRAFGLPSDSAIIPLRVFQVVESCMEQLPSMLHNRHCYFTIETCLQVYRQWKPAPVDIRRTASVLWMAVQMTHHTHTYNPLAKFRQVNRLGLSVHHESWLLPLVNLSAVRTPPGRADMSGTSVLETCDPGSSLDQGSPQNVLAPSDTIHVTPPGVLEECHGHLVRMTHGPYHGKPQIRSRLTEETRQLFDTELHTKRIFFLGLNLLLLGSTRHVLRWKDVTQNSPFALLRRTVSYGSTSRGMNMHTVISSGGFIPASESVSSVIFFSYRLLLMTHPRTPTGSARDDDEGSSLSSVRQLHGVKVPALCSVIYQTVRLVITDTGSTVYLHGGQQRNCGQVAPADPMHCKPAFANIRAGKREEESRTPFPSDRGAPTAPKPPDPHDLMSKMAENTDPLIFLECSGGRDLPVDQEKPSLAAVAYVILSNRFSVIVHQAPVAWVPQRTLTALMTAHGGMGGIVREARPGEAGKHFPEESILDDAHPTSQFHANPRRMGMHPPRKTTLLSEFPHSISALVMSCPISDACLTGCKAPELMRHRQFGSTRTEDELSSFPSWTVSNGFWTLSTSGKNQDKVRGIQTARRQPGPNPRTTLRGSASCAINQHNGSREVFGWFLEPLDFESHEGACIVTYVPTCDMAIEDNRP</sequence>
<evidence type="ECO:0000313" key="3">
    <source>
        <dbReference type="Proteomes" id="UP000830671"/>
    </source>
</evidence>
<accession>A0A9Q8T2K4</accession>
<evidence type="ECO:0000256" key="1">
    <source>
        <dbReference type="SAM" id="MobiDB-lite"/>
    </source>
</evidence>